<dbReference type="Proteomes" id="UP000681722">
    <property type="component" value="Unassembled WGS sequence"/>
</dbReference>
<keyword evidence="1" id="KW-1133">Transmembrane helix</keyword>
<dbReference type="AlphaFoldDB" id="A0A814TAW8"/>
<evidence type="ECO:0000313" key="2">
    <source>
        <dbReference type="EMBL" id="CAF1155815.1"/>
    </source>
</evidence>
<dbReference type="Proteomes" id="UP000663829">
    <property type="component" value="Unassembled WGS sequence"/>
</dbReference>
<dbReference type="EMBL" id="CAJOBC010007040">
    <property type="protein sequence ID" value="CAF3919284.1"/>
    <property type="molecule type" value="Genomic_DNA"/>
</dbReference>
<dbReference type="EMBL" id="CAJNOQ010007041">
    <property type="protein sequence ID" value="CAF1155815.1"/>
    <property type="molecule type" value="Genomic_DNA"/>
</dbReference>
<name>A0A814TAW8_9BILA</name>
<feature type="transmembrane region" description="Helical" evidence="1">
    <location>
        <begin position="185"/>
        <end position="207"/>
    </location>
</feature>
<accession>A0A814TAW8</accession>
<organism evidence="2 4">
    <name type="scientific">Didymodactylos carnosus</name>
    <dbReference type="NCBI Taxonomy" id="1234261"/>
    <lineage>
        <taxon>Eukaryota</taxon>
        <taxon>Metazoa</taxon>
        <taxon>Spiralia</taxon>
        <taxon>Gnathifera</taxon>
        <taxon>Rotifera</taxon>
        <taxon>Eurotatoria</taxon>
        <taxon>Bdelloidea</taxon>
        <taxon>Philodinida</taxon>
        <taxon>Philodinidae</taxon>
        <taxon>Didymodactylos</taxon>
    </lineage>
</organism>
<protein>
    <submittedName>
        <fullName evidence="2">Uncharacterized protein</fullName>
    </submittedName>
</protein>
<evidence type="ECO:0000313" key="3">
    <source>
        <dbReference type="EMBL" id="CAF3919284.1"/>
    </source>
</evidence>
<sequence>MKGICNDGTNDSNDNRYNRQHSDILSLVLQEHDTIKLMGTDASNNTENVSTPITEQKSEELIKEKNIVDHELLLNTTAIPPLTTSHLPRIFEEKVEMTTIQTMLVNNGQDPSSSVNEVLEPIIQLIGSEILKGVDKLPEFIQTLFYAHNQIITLAIITMNDAGDKRPHEDAIAPAPAAAAGTSPIATLAATVVFFTIINVVITLTIITMNDAGDKRPHEDATAPTPAVADAIAPAPVATAETSPIATLAATVVVPPVLIAQITSGAKEATVAKTAGATKATIPSTINAAPPATTTPGIIDGRNVINFMEAVNGSKQFDANEITSDDAFSKEI</sequence>
<comment type="caution">
    <text evidence="2">The sequence shown here is derived from an EMBL/GenBank/DDBJ whole genome shotgun (WGS) entry which is preliminary data.</text>
</comment>
<reference evidence="2" key="1">
    <citation type="submission" date="2021-02" db="EMBL/GenBank/DDBJ databases">
        <authorList>
            <person name="Nowell W R."/>
        </authorList>
    </citation>
    <scope>NUCLEOTIDE SEQUENCE</scope>
</reference>
<evidence type="ECO:0000313" key="4">
    <source>
        <dbReference type="Proteomes" id="UP000663829"/>
    </source>
</evidence>
<keyword evidence="1" id="KW-0812">Transmembrane</keyword>
<gene>
    <name evidence="2" type="ORF">GPM918_LOCUS21421</name>
    <name evidence="3" type="ORF">SRO942_LOCUS21418</name>
</gene>
<keyword evidence="4" id="KW-1185">Reference proteome</keyword>
<proteinExistence type="predicted"/>
<evidence type="ECO:0000256" key="1">
    <source>
        <dbReference type="SAM" id="Phobius"/>
    </source>
</evidence>
<keyword evidence="1" id="KW-0472">Membrane</keyword>